<evidence type="ECO:0000313" key="2">
    <source>
        <dbReference type="Proteomes" id="UP001610444"/>
    </source>
</evidence>
<evidence type="ECO:0000313" key="1">
    <source>
        <dbReference type="EMBL" id="KAL2839326.1"/>
    </source>
</evidence>
<sequence length="300" mass="32363">MKARFSPGIIEAARRGCASIIDDHYGGDPLSIAHVDKKKVGLPCLPSTSLLNLLSYELVALCCAVAVSAWLPPKEAVTKASIAHLAVADDYHAFTKEETKARACLVALAVGVVAELGDEAACLLTDGSALQESGTGNQMTVEAVLQWRAVGGCTSPYSCYHWNPEVPRSLENGTVIPIIIMAMHDLLDWRSDTAAGNHENGVSALYGLGEVNDPHHVYLEGMLRNAKAHPVSGAYAAAAIDLAASEYFRDLAKRVVDRFEELPLAQYGISWLQYRIISGEIRVFDALLKIDQLDFGADWA</sequence>
<dbReference type="RefSeq" id="XP_070893495.1">
    <property type="nucleotide sequence ID" value="XM_071043614.1"/>
</dbReference>
<reference evidence="1 2" key="1">
    <citation type="submission" date="2024-07" db="EMBL/GenBank/DDBJ databases">
        <title>Section-level genome sequencing and comparative genomics of Aspergillus sections Usti and Cavernicolus.</title>
        <authorList>
            <consortium name="Lawrence Berkeley National Laboratory"/>
            <person name="Nybo J.L."/>
            <person name="Vesth T.C."/>
            <person name="Theobald S."/>
            <person name="Frisvad J.C."/>
            <person name="Larsen T.O."/>
            <person name="Kjaerboelling I."/>
            <person name="Rothschild-Mancinelli K."/>
            <person name="Lyhne E.K."/>
            <person name="Kogle M.E."/>
            <person name="Barry K."/>
            <person name="Clum A."/>
            <person name="Na H."/>
            <person name="Ledsgaard L."/>
            <person name="Lin J."/>
            <person name="Lipzen A."/>
            <person name="Kuo A."/>
            <person name="Riley R."/>
            <person name="Mondo S."/>
            <person name="LaButti K."/>
            <person name="Haridas S."/>
            <person name="Pangalinan J."/>
            <person name="Salamov A.A."/>
            <person name="Simmons B.A."/>
            <person name="Magnuson J.K."/>
            <person name="Chen J."/>
            <person name="Drula E."/>
            <person name="Henrissat B."/>
            <person name="Wiebenga A."/>
            <person name="Lubbers R.J."/>
            <person name="Gomes A.C."/>
            <person name="Macurrencykelacurrency M.R."/>
            <person name="Stajich J."/>
            <person name="Grigoriev I.V."/>
            <person name="Mortensen U.H."/>
            <person name="De vries R.P."/>
            <person name="Baker S.E."/>
            <person name="Andersen M.R."/>
        </authorList>
    </citation>
    <scope>NUCLEOTIDE SEQUENCE [LARGE SCALE GENOMIC DNA]</scope>
    <source>
        <strain evidence="1 2">CBS 756.74</strain>
    </source>
</reference>
<comment type="caution">
    <text evidence="1">The sequence shown here is derived from an EMBL/GenBank/DDBJ whole genome shotgun (WGS) entry which is preliminary data.</text>
</comment>
<dbReference type="Proteomes" id="UP001610444">
    <property type="component" value="Unassembled WGS sequence"/>
</dbReference>
<gene>
    <name evidence="1" type="ORF">BJX68DRAFT_258910</name>
</gene>
<accession>A0ABR4JH00</accession>
<proteinExistence type="predicted"/>
<dbReference type="EMBL" id="JBFXLR010000075">
    <property type="protein sequence ID" value="KAL2839326.1"/>
    <property type="molecule type" value="Genomic_DNA"/>
</dbReference>
<name>A0ABR4JH00_9EURO</name>
<organism evidence="1 2">
    <name type="scientific">Aspergillus pseudodeflectus</name>
    <dbReference type="NCBI Taxonomy" id="176178"/>
    <lineage>
        <taxon>Eukaryota</taxon>
        <taxon>Fungi</taxon>
        <taxon>Dikarya</taxon>
        <taxon>Ascomycota</taxon>
        <taxon>Pezizomycotina</taxon>
        <taxon>Eurotiomycetes</taxon>
        <taxon>Eurotiomycetidae</taxon>
        <taxon>Eurotiales</taxon>
        <taxon>Aspergillaceae</taxon>
        <taxon>Aspergillus</taxon>
        <taxon>Aspergillus subgen. Nidulantes</taxon>
    </lineage>
</organism>
<keyword evidence="2" id="KW-1185">Reference proteome</keyword>
<dbReference type="GeneID" id="98158778"/>
<protein>
    <submittedName>
        <fullName evidence="1">Uncharacterized protein</fullName>
    </submittedName>
</protein>